<accession>A0AAE0A5J7</accession>
<evidence type="ECO:0008006" key="9">
    <source>
        <dbReference type="Google" id="ProtNLM"/>
    </source>
</evidence>
<dbReference type="InterPro" id="IPR050905">
    <property type="entry name" value="Plant_NBS-LRR"/>
</dbReference>
<keyword evidence="4" id="KW-0067">ATP-binding</keyword>
<dbReference type="AlphaFoldDB" id="A0AAE0A5J7"/>
<dbReference type="Gene3D" id="3.40.50.300">
    <property type="entry name" value="P-loop containing nucleotide triphosphate hydrolases"/>
    <property type="match status" value="1"/>
</dbReference>
<comment type="caution">
    <text evidence="7">The sequence shown here is derived from an EMBL/GenBank/DDBJ whole genome shotgun (WGS) entry which is preliminary data.</text>
</comment>
<keyword evidence="2" id="KW-0547">Nucleotide-binding</keyword>
<dbReference type="InterPro" id="IPR042197">
    <property type="entry name" value="Apaf_helical"/>
</dbReference>
<evidence type="ECO:0000256" key="3">
    <source>
        <dbReference type="ARBA" id="ARBA00022821"/>
    </source>
</evidence>
<dbReference type="InterPro" id="IPR002182">
    <property type="entry name" value="NB-ARC"/>
</dbReference>
<organism evidence="7 8">
    <name type="scientific">Dipteronia sinensis</name>
    <dbReference type="NCBI Taxonomy" id="43782"/>
    <lineage>
        <taxon>Eukaryota</taxon>
        <taxon>Viridiplantae</taxon>
        <taxon>Streptophyta</taxon>
        <taxon>Embryophyta</taxon>
        <taxon>Tracheophyta</taxon>
        <taxon>Spermatophyta</taxon>
        <taxon>Magnoliopsida</taxon>
        <taxon>eudicotyledons</taxon>
        <taxon>Gunneridae</taxon>
        <taxon>Pentapetalae</taxon>
        <taxon>rosids</taxon>
        <taxon>malvids</taxon>
        <taxon>Sapindales</taxon>
        <taxon>Sapindaceae</taxon>
        <taxon>Hippocastanoideae</taxon>
        <taxon>Acereae</taxon>
        <taxon>Dipteronia</taxon>
    </lineage>
</organism>
<dbReference type="Gene3D" id="3.80.10.10">
    <property type="entry name" value="Ribonuclease Inhibitor"/>
    <property type="match status" value="4"/>
</dbReference>
<dbReference type="PRINTS" id="PR00364">
    <property type="entry name" value="DISEASERSIST"/>
</dbReference>
<dbReference type="SUPFAM" id="SSF52047">
    <property type="entry name" value="RNI-like"/>
    <property type="match status" value="1"/>
</dbReference>
<protein>
    <recommendedName>
        <fullName evidence="9">AAA+ ATPase domain-containing protein</fullName>
    </recommendedName>
</protein>
<feature type="domain" description="Disease resistance protein At4g27190-like leucine-rich repeats" evidence="6">
    <location>
        <begin position="796"/>
        <end position="940"/>
    </location>
</feature>
<dbReference type="InterPro" id="IPR032675">
    <property type="entry name" value="LRR_dom_sf"/>
</dbReference>
<dbReference type="EMBL" id="JANJYJ010000007">
    <property type="protein sequence ID" value="KAK3200431.1"/>
    <property type="molecule type" value="Genomic_DNA"/>
</dbReference>
<dbReference type="InterPro" id="IPR057135">
    <property type="entry name" value="At4g27190-like_LRR"/>
</dbReference>
<sequence>MVEVGVSVAEEIWIPSYKGYEAFDSRRSTLEDVLNALSNPDVNMVGIYGAGGIGKTTLARAVAKHAKDKLQKFYFYVVAFAELSTVPDIRKIQGDIADKLGLTFKEEGIITGRARKLHKVLKQEERNKKILIVLDNIWGKLELDKVGIPFEGDSKGCKMLLTARDLDVLRAMGSRHNFSMDVLNDQEAWNLFKTTAGSCIEQSDDFQVLAKDVARACGGLPIAIVTIASALKNKEEFEWKNALTKLTTSSSNNFEGVVAKTYSCIEISYNQLKEEELKSTFLLCCTMGDTSIEILLKYAMGLGVFNDIKTVEATRNRVKILLRQLKSSSLLHDANEERISMHDVVRDVGRSIAFRDRHIFTVTDDNVRWWVDEDTLKTFFGISLHNVSELPKELKCSCLQFLYIKAKNDEMKIPDDFFIGMSKLRVLHLVGFNLSSFPTSFCLLSNLRTLCMEECEEVQDTAVIGELKKLEILSINYVFIEYLPTKICELTALRLLDLRKCPALVVIPTNFIAGLNQLEELYLGDSHIQWEVQGGNNASLDELKCQPHLTGLEIHIPSTNVLRKDLFSGKLERYTITIGKYSRGLGSHGRRWNEKTSRKLELGLGKNCSFFEDIFHEMTSVKNFVFALDGGEGFPNLKHLFVHDSSCFHTVADCSESESYDPFPSLETLFLERLSNLEKIYNGRLGAKSFCQLTRIRVKNCEKLKNLFLFSSSACKALPLQEIKVRDCENMTEIFAIAREEDKIQLKELRTMNLAGLPHLTIFYSINNNEVISEETRTPFFNEKVTFPSLERIVIYRMKNLEMIWHNQLADDSFGNLKSMEVKSCKKLLTIFQFNMLERSTRLESLMVKQCISLKVMFDLQDVNFEESSHSVISSQLREIKMDYLPKMRHIWSKDPKGKLSLQSLKKVVTGGCRSLKNLFPASIARNLSQLEQLHIIGCGVEEIVAEGDGEDLEAVTRFNFPRLTTLEFISLSHLKCFYPRRHTAEWPALNKLSVYDCGEIGSLASEEINEDGQISTSEKQPLFFVEKELHLAGDDILRVISQAHFSEHLFPKLKFLRIAADCSQVFQLILWRYPNLEKLELDSCSYEEIFSIEEVEKQAEMSAPIKSLQLCRLEMLKQIWKKHSKLDLILQNLEFLKVSYCRLTDLLPSSASLRNLKVLHVENCHRLTNVLTSSTAESLVQLTEMKITGCKMLTEVVANHQEDISENKFVFDKLNILELNDLSSLTDFCTENYPYEFPSLETPTVIECPKMKMYFQDSHPNRNYIM</sequence>
<evidence type="ECO:0000259" key="5">
    <source>
        <dbReference type="Pfam" id="PF00931"/>
    </source>
</evidence>
<evidence type="ECO:0000259" key="6">
    <source>
        <dbReference type="Pfam" id="PF23247"/>
    </source>
</evidence>
<comment type="similarity">
    <text evidence="1">Belongs to the disease resistance NB-LRR family.</text>
</comment>
<keyword evidence="8" id="KW-1185">Reference proteome</keyword>
<dbReference type="InterPro" id="IPR027417">
    <property type="entry name" value="P-loop_NTPase"/>
</dbReference>
<keyword evidence="3" id="KW-0611">Plant defense</keyword>
<evidence type="ECO:0000313" key="7">
    <source>
        <dbReference type="EMBL" id="KAK3200431.1"/>
    </source>
</evidence>
<dbReference type="PANTHER" id="PTHR33463">
    <property type="entry name" value="NB-ARC DOMAIN-CONTAINING PROTEIN-RELATED"/>
    <property type="match status" value="1"/>
</dbReference>
<name>A0AAE0A5J7_9ROSI</name>
<dbReference type="Proteomes" id="UP001281410">
    <property type="component" value="Unassembled WGS sequence"/>
</dbReference>
<gene>
    <name evidence="7" type="ORF">Dsin_023846</name>
</gene>
<dbReference type="Pfam" id="PF23247">
    <property type="entry name" value="LRR_RPS2"/>
    <property type="match status" value="3"/>
</dbReference>
<feature type="domain" description="Disease resistance protein At4g27190-like leucine-rich repeats" evidence="6">
    <location>
        <begin position="616"/>
        <end position="716"/>
    </location>
</feature>
<dbReference type="PANTHER" id="PTHR33463:SF198">
    <property type="entry name" value="RPP4C3"/>
    <property type="match status" value="1"/>
</dbReference>
<evidence type="ECO:0000256" key="1">
    <source>
        <dbReference type="ARBA" id="ARBA00008894"/>
    </source>
</evidence>
<evidence type="ECO:0000313" key="8">
    <source>
        <dbReference type="Proteomes" id="UP001281410"/>
    </source>
</evidence>
<proteinExistence type="inferred from homology"/>
<dbReference type="GO" id="GO:0006952">
    <property type="term" value="P:defense response"/>
    <property type="evidence" value="ECO:0007669"/>
    <property type="project" value="UniProtKB-KW"/>
</dbReference>
<evidence type="ECO:0000256" key="4">
    <source>
        <dbReference type="ARBA" id="ARBA00022840"/>
    </source>
</evidence>
<dbReference type="SUPFAM" id="SSF52058">
    <property type="entry name" value="L domain-like"/>
    <property type="match status" value="1"/>
</dbReference>
<reference evidence="7" key="1">
    <citation type="journal article" date="2023" name="Plant J.">
        <title>Genome sequences and population genomics provide insights into the demographic history, inbreeding, and mutation load of two 'living fossil' tree species of Dipteronia.</title>
        <authorList>
            <person name="Feng Y."/>
            <person name="Comes H.P."/>
            <person name="Chen J."/>
            <person name="Zhu S."/>
            <person name="Lu R."/>
            <person name="Zhang X."/>
            <person name="Li P."/>
            <person name="Qiu J."/>
            <person name="Olsen K.M."/>
            <person name="Qiu Y."/>
        </authorList>
    </citation>
    <scope>NUCLEOTIDE SEQUENCE</scope>
    <source>
        <strain evidence="7">NBL</strain>
    </source>
</reference>
<evidence type="ECO:0000256" key="2">
    <source>
        <dbReference type="ARBA" id="ARBA00022741"/>
    </source>
</evidence>
<dbReference type="Gene3D" id="1.10.8.430">
    <property type="entry name" value="Helical domain of apoptotic protease-activating factors"/>
    <property type="match status" value="1"/>
</dbReference>
<dbReference type="Pfam" id="PF00931">
    <property type="entry name" value="NB-ARC"/>
    <property type="match status" value="1"/>
</dbReference>
<feature type="domain" description="NB-ARC" evidence="5">
    <location>
        <begin position="28"/>
        <end position="196"/>
    </location>
</feature>
<feature type="domain" description="Disease resistance protein At4g27190-like leucine-rich repeats" evidence="6">
    <location>
        <begin position="1040"/>
        <end position="1152"/>
    </location>
</feature>
<dbReference type="GO" id="GO:0043531">
    <property type="term" value="F:ADP binding"/>
    <property type="evidence" value="ECO:0007669"/>
    <property type="project" value="InterPro"/>
</dbReference>
<dbReference type="SUPFAM" id="SSF52540">
    <property type="entry name" value="P-loop containing nucleoside triphosphate hydrolases"/>
    <property type="match status" value="1"/>
</dbReference>
<dbReference type="GO" id="GO:0005524">
    <property type="term" value="F:ATP binding"/>
    <property type="evidence" value="ECO:0007669"/>
    <property type="project" value="UniProtKB-KW"/>
</dbReference>